<feature type="repeat" description="TPR" evidence="1">
    <location>
        <begin position="48"/>
        <end position="81"/>
    </location>
</feature>
<dbReference type="Gene3D" id="3.40.50.150">
    <property type="entry name" value="Vaccinia Virus protein VP39"/>
    <property type="match status" value="1"/>
</dbReference>
<name>A0A4V6BFX5_9BRAD</name>
<dbReference type="InterPro" id="IPR041698">
    <property type="entry name" value="Methyltransf_25"/>
</dbReference>
<dbReference type="GO" id="GO:0008168">
    <property type="term" value="F:methyltransferase activity"/>
    <property type="evidence" value="ECO:0007669"/>
    <property type="project" value="UniProtKB-KW"/>
</dbReference>
<reference evidence="3" key="1">
    <citation type="submission" date="2019-04" db="EMBL/GenBank/DDBJ databases">
        <title>Whole genome sequencing of cave bacteria.</title>
        <authorList>
            <person name="Gan H.M."/>
            <person name="Barton H."/>
            <person name="Savka M.A."/>
        </authorList>
    </citation>
    <scope>NUCLEOTIDE SEQUENCE [LARGE SCALE GENOMIC DNA]</scope>
    <source>
        <strain evidence="3">LC387</strain>
    </source>
</reference>
<protein>
    <submittedName>
        <fullName evidence="3">Methyltransferase domain-containing protein</fullName>
    </submittedName>
</protein>
<dbReference type="GO" id="GO:0032259">
    <property type="term" value="P:methylation"/>
    <property type="evidence" value="ECO:0007669"/>
    <property type="project" value="UniProtKB-KW"/>
</dbReference>
<evidence type="ECO:0000313" key="3">
    <source>
        <dbReference type="EMBL" id="TKT70943.1"/>
    </source>
</evidence>
<sequence length="308" mass="33072">MPAALFLSSGNLIADRRFDFGRDLMLRGDLAAAAELMEQAIELEPGFASAWFMLGDLREQLGAWDGAIVAYTHACQSDPDDRHGAKLRLMRLGAEEVSSMPPGYVRALFDQYAPRFDKTLVQDLDYCGPQVLLKAVLAARHAARLPARFKRAIDLGCGTGLAGREFASLSDELIGIDLSPGMIERARATGLYARLDVTDMLQGLCAESEASANLVIAADAFVYVPKLEPLLREAARVLKPQGLLAFTVETHPGEGVILGRGLRYAHGEAYLRDAVADAGLTACAIMPAATRIEANEPVPGFVVTASKA</sequence>
<dbReference type="Proteomes" id="UP000034832">
    <property type="component" value="Unassembled WGS sequence"/>
</dbReference>
<keyword evidence="3" id="KW-0808">Transferase</keyword>
<gene>
    <name evidence="3" type="ORF">YH63_005710</name>
</gene>
<dbReference type="EMBL" id="LBIA02000001">
    <property type="protein sequence ID" value="TKT70943.1"/>
    <property type="molecule type" value="Genomic_DNA"/>
</dbReference>
<dbReference type="InterPro" id="IPR029063">
    <property type="entry name" value="SAM-dependent_MTases_sf"/>
</dbReference>
<dbReference type="InterPro" id="IPR019734">
    <property type="entry name" value="TPR_rpt"/>
</dbReference>
<dbReference type="Pfam" id="PF13649">
    <property type="entry name" value="Methyltransf_25"/>
    <property type="match status" value="1"/>
</dbReference>
<dbReference type="RefSeq" id="WP_046828440.1">
    <property type="nucleotide sequence ID" value="NZ_LBIA02000001.1"/>
</dbReference>
<dbReference type="SUPFAM" id="SSF53335">
    <property type="entry name" value="S-adenosyl-L-methionine-dependent methyltransferases"/>
    <property type="match status" value="1"/>
</dbReference>
<dbReference type="SMART" id="SM00028">
    <property type="entry name" value="TPR"/>
    <property type="match status" value="2"/>
</dbReference>
<dbReference type="PANTHER" id="PTHR42912:SF93">
    <property type="entry name" value="N6-ADENOSINE-METHYLTRANSFERASE TMT1A"/>
    <property type="match status" value="1"/>
</dbReference>
<dbReference type="Gene3D" id="1.25.40.10">
    <property type="entry name" value="Tetratricopeptide repeat domain"/>
    <property type="match status" value="1"/>
</dbReference>
<dbReference type="PANTHER" id="PTHR42912">
    <property type="entry name" value="METHYLTRANSFERASE"/>
    <property type="match status" value="1"/>
</dbReference>
<evidence type="ECO:0000256" key="1">
    <source>
        <dbReference type="PROSITE-ProRule" id="PRU00339"/>
    </source>
</evidence>
<dbReference type="PROSITE" id="PS50005">
    <property type="entry name" value="TPR"/>
    <property type="match status" value="2"/>
</dbReference>
<dbReference type="AlphaFoldDB" id="A0A4V6BFX5"/>
<keyword evidence="3" id="KW-0489">Methyltransferase</keyword>
<dbReference type="STRING" id="211460.YH63_13215"/>
<dbReference type="Pfam" id="PF13432">
    <property type="entry name" value="TPR_16"/>
    <property type="match status" value="1"/>
</dbReference>
<dbReference type="SUPFAM" id="SSF48452">
    <property type="entry name" value="TPR-like"/>
    <property type="match status" value="1"/>
</dbReference>
<dbReference type="InterPro" id="IPR011990">
    <property type="entry name" value="TPR-like_helical_dom_sf"/>
</dbReference>
<dbReference type="CDD" id="cd02440">
    <property type="entry name" value="AdoMet_MTases"/>
    <property type="match status" value="1"/>
</dbReference>
<organism evidence="3 4">
    <name type="scientific">Afipia massiliensis</name>
    <dbReference type="NCBI Taxonomy" id="211460"/>
    <lineage>
        <taxon>Bacteria</taxon>
        <taxon>Pseudomonadati</taxon>
        <taxon>Pseudomonadota</taxon>
        <taxon>Alphaproteobacteria</taxon>
        <taxon>Hyphomicrobiales</taxon>
        <taxon>Nitrobacteraceae</taxon>
        <taxon>Afipia</taxon>
    </lineage>
</organism>
<dbReference type="OrthoDB" id="465636at2"/>
<feature type="domain" description="Methyltransferase" evidence="2">
    <location>
        <begin position="153"/>
        <end position="242"/>
    </location>
</feature>
<proteinExistence type="predicted"/>
<accession>A0A4V6BFX5</accession>
<evidence type="ECO:0000259" key="2">
    <source>
        <dbReference type="Pfam" id="PF13649"/>
    </source>
</evidence>
<feature type="repeat" description="TPR" evidence="1">
    <location>
        <begin position="14"/>
        <end position="47"/>
    </location>
</feature>
<keyword evidence="4" id="KW-1185">Reference proteome</keyword>
<dbReference type="InterPro" id="IPR050508">
    <property type="entry name" value="Methyltransf_Superfamily"/>
</dbReference>
<evidence type="ECO:0000313" key="4">
    <source>
        <dbReference type="Proteomes" id="UP000034832"/>
    </source>
</evidence>
<comment type="caution">
    <text evidence="3">The sequence shown here is derived from an EMBL/GenBank/DDBJ whole genome shotgun (WGS) entry which is preliminary data.</text>
</comment>
<keyword evidence="1" id="KW-0802">TPR repeat</keyword>